<name>A0A379MR65_9BACT</name>
<organism evidence="1 2">
    <name type="scientific">Rikenella microfusus</name>
    <dbReference type="NCBI Taxonomy" id="28139"/>
    <lineage>
        <taxon>Bacteria</taxon>
        <taxon>Pseudomonadati</taxon>
        <taxon>Bacteroidota</taxon>
        <taxon>Bacteroidia</taxon>
        <taxon>Bacteroidales</taxon>
        <taxon>Rikenellaceae</taxon>
        <taxon>Rikenella</taxon>
    </lineage>
</organism>
<keyword evidence="2" id="KW-1185">Reference proteome</keyword>
<sequence length="35" mass="4079">MFRFRGETVKRIAPQCFGSRTTIKKMIIFIKTADS</sequence>
<proteinExistence type="predicted"/>
<gene>
    <name evidence="1" type="ORF">NCTC11190_01336</name>
</gene>
<dbReference type="AlphaFoldDB" id="A0A379MR65"/>
<evidence type="ECO:0000313" key="1">
    <source>
        <dbReference type="EMBL" id="SUE34118.1"/>
    </source>
</evidence>
<accession>A0A379MR65</accession>
<reference evidence="1 2" key="1">
    <citation type="submission" date="2018-06" db="EMBL/GenBank/DDBJ databases">
        <authorList>
            <consortium name="Pathogen Informatics"/>
            <person name="Doyle S."/>
        </authorList>
    </citation>
    <scope>NUCLEOTIDE SEQUENCE [LARGE SCALE GENOMIC DNA]</scope>
    <source>
        <strain evidence="1 2">NCTC11190</strain>
    </source>
</reference>
<dbReference type="EMBL" id="UGVL01000001">
    <property type="protein sequence ID" value="SUE34118.1"/>
    <property type="molecule type" value="Genomic_DNA"/>
</dbReference>
<protein>
    <submittedName>
        <fullName evidence="1">Uncharacterized protein</fullName>
    </submittedName>
</protein>
<evidence type="ECO:0000313" key="2">
    <source>
        <dbReference type="Proteomes" id="UP000255233"/>
    </source>
</evidence>
<dbReference type="Proteomes" id="UP000255233">
    <property type="component" value="Unassembled WGS sequence"/>
</dbReference>
<dbReference type="STRING" id="880526.GCA_000427365_02316"/>